<dbReference type="AlphaFoldDB" id="A0AAE0TNY4"/>
<evidence type="ECO:0000313" key="2">
    <source>
        <dbReference type="EMBL" id="KAK3670325.1"/>
    </source>
</evidence>
<organism evidence="2 3">
    <name type="scientific">Recurvomyces mirabilis</name>
    <dbReference type="NCBI Taxonomy" id="574656"/>
    <lineage>
        <taxon>Eukaryota</taxon>
        <taxon>Fungi</taxon>
        <taxon>Dikarya</taxon>
        <taxon>Ascomycota</taxon>
        <taxon>Pezizomycotina</taxon>
        <taxon>Dothideomycetes</taxon>
        <taxon>Dothideomycetidae</taxon>
        <taxon>Mycosphaerellales</taxon>
        <taxon>Teratosphaeriaceae</taxon>
        <taxon>Recurvomyces</taxon>
    </lineage>
</organism>
<comment type="caution">
    <text evidence="2">The sequence shown here is derived from an EMBL/GenBank/DDBJ whole genome shotgun (WGS) entry which is preliminary data.</text>
</comment>
<feature type="compositionally biased region" description="Low complexity" evidence="1">
    <location>
        <begin position="30"/>
        <end position="42"/>
    </location>
</feature>
<accession>A0AAE0TNY4</accession>
<dbReference type="Proteomes" id="UP001274830">
    <property type="component" value="Unassembled WGS sequence"/>
</dbReference>
<feature type="region of interest" description="Disordered" evidence="1">
    <location>
        <begin position="1"/>
        <end position="58"/>
    </location>
</feature>
<reference evidence="2" key="1">
    <citation type="submission" date="2023-07" db="EMBL/GenBank/DDBJ databases">
        <title>Black Yeasts Isolated from many extreme environments.</title>
        <authorList>
            <person name="Coleine C."/>
            <person name="Stajich J.E."/>
            <person name="Selbmann L."/>
        </authorList>
    </citation>
    <scope>NUCLEOTIDE SEQUENCE</scope>
    <source>
        <strain evidence="2">CCFEE 5485</strain>
    </source>
</reference>
<evidence type="ECO:0000313" key="3">
    <source>
        <dbReference type="Proteomes" id="UP001274830"/>
    </source>
</evidence>
<evidence type="ECO:0000256" key="1">
    <source>
        <dbReference type="SAM" id="MobiDB-lite"/>
    </source>
</evidence>
<dbReference type="EMBL" id="JAUTXT010000058">
    <property type="protein sequence ID" value="KAK3670325.1"/>
    <property type="molecule type" value="Genomic_DNA"/>
</dbReference>
<gene>
    <name evidence="2" type="ORF">LTR78_009779</name>
</gene>
<protein>
    <submittedName>
        <fullName evidence="2">Uncharacterized protein</fullName>
    </submittedName>
</protein>
<name>A0AAE0TNY4_9PEZI</name>
<proteinExistence type="predicted"/>
<sequence>MGEAGIDPALLLSTEDFGTPPPPVPELYNSSPSSCPRLSLSPITTPQHRRGESIEAEEPLTPLSIEFTEILRQKLNEVTDLLGSQGGKASVLLAGMERYAKSFKEGTEF</sequence>
<keyword evidence="3" id="KW-1185">Reference proteome</keyword>